<sequence length="163" mass="17938">MGHSTSKFVSFIRLPLLVLIPFVLKTQASFAVFISGKQRPATSFRSLPTGDGDFQPFHSHVAQHFFALIVGSAQCSDLARLPPRTPRPLFFRFIEIAFWHFLESRRTGSEMSGVKPFVDPTSDATRRLISAATTTPVERHCESTIIMCGPASGAHSFSPSVLS</sequence>
<reference evidence="3" key="2">
    <citation type="submission" date="2015-01" db="EMBL/GenBank/DDBJ databases">
        <title>Evolutionary Origins and Diversification of the Mycorrhizal Mutualists.</title>
        <authorList>
            <consortium name="DOE Joint Genome Institute"/>
            <consortium name="Mycorrhizal Genomics Consortium"/>
            <person name="Kohler A."/>
            <person name="Kuo A."/>
            <person name="Nagy L.G."/>
            <person name="Floudas D."/>
            <person name="Copeland A."/>
            <person name="Barry K.W."/>
            <person name="Cichocki N."/>
            <person name="Veneault-Fourrey C."/>
            <person name="LaButti K."/>
            <person name="Lindquist E.A."/>
            <person name="Lipzen A."/>
            <person name="Lundell T."/>
            <person name="Morin E."/>
            <person name="Murat C."/>
            <person name="Riley R."/>
            <person name="Ohm R."/>
            <person name="Sun H."/>
            <person name="Tunlid A."/>
            <person name="Henrissat B."/>
            <person name="Grigoriev I.V."/>
            <person name="Hibbett D.S."/>
            <person name="Martin F."/>
        </authorList>
    </citation>
    <scope>NUCLEOTIDE SEQUENCE [LARGE SCALE GENOMIC DNA]</scope>
    <source>
        <strain evidence="3">Ve08.2h10</strain>
    </source>
</reference>
<dbReference type="InParanoid" id="A0A0D0E183"/>
<dbReference type="AlphaFoldDB" id="A0A0D0E183"/>
<dbReference type="Proteomes" id="UP000054538">
    <property type="component" value="Unassembled WGS sequence"/>
</dbReference>
<protein>
    <recommendedName>
        <fullName evidence="4">Secreted protein</fullName>
    </recommendedName>
</protein>
<feature type="chain" id="PRO_5002209359" description="Secreted protein" evidence="1">
    <location>
        <begin position="32"/>
        <end position="163"/>
    </location>
</feature>
<organism evidence="2 3">
    <name type="scientific">Paxillus rubicundulus Ve08.2h10</name>
    <dbReference type="NCBI Taxonomy" id="930991"/>
    <lineage>
        <taxon>Eukaryota</taxon>
        <taxon>Fungi</taxon>
        <taxon>Dikarya</taxon>
        <taxon>Basidiomycota</taxon>
        <taxon>Agaricomycotina</taxon>
        <taxon>Agaricomycetes</taxon>
        <taxon>Agaricomycetidae</taxon>
        <taxon>Boletales</taxon>
        <taxon>Paxilineae</taxon>
        <taxon>Paxillaceae</taxon>
        <taxon>Paxillus</taxon>
    </lineage>
</organism>
<dbReference type="HOGENOM" id="CLU_1627626_0_0_1"/>
<evidence type="ECO:0008006" key="4">
    <source>
        <dbReference type="Google" id="ProtNLM"/>
    </source>
</evidence>
<evidence type="ECO:0000313" key="3">
    <source>
        <dbReference type="Proteomes" id="UP000054538"/>
    </source>
</evidence>
<reference evidence="2 3" key="1">
    <citation type="submission" date="2014-04" db="EMBL/GenBank/DDBJ databases">
        <authorList>
            <consortium name="DOE Joint Genome Institute"/>
            <person name="Kuo A."/>
            <person name="Kohler A."/>
            <person name="Jargeat P."/>
            <person name="Nagy L.G."/>
            <person name="Floudas D."/>
            <person name="Copeland A."/>
            <person name="Barry K.W."/>
            <person name="Cichocki N."/>
            <person name="Veneault-Fourrey C."/>
            <person name="LaButti K."/>
            <person name="Lindquist E.A."/>
            <person name="Lipzen A."/>
            <person name="Lundell T."/>
            <person name="Morin E."/>
            <person name="Murat C."/>
            <person name="Sun H."/>
            <person name="Tunlid A."/>
            <person name="Henrissat B."/>
            <person name="Grigoriev I.V."/>
            <person name="Hibbett D.S."/>
            <person name="Martin F."/>
            <person name="Nordberg H.P."/>
            <person name="Cantor M.N."/>
            <person name="Hua S.X."/>
        </authorList>
    </citation>
    <scope>NUCLEOTIDE SEQUENCE [LARGE SCALE GENOMIC DNA]</scope>
    <source>
        <strain evidence="2 3">Ve08.2h10</strain>
    </source>
</reference>
<accession>A0A0D0E183</accession>
<feature type="signal peptide" evidence="1">
    <location>
        <begin position="1"/>
        <end position="31"/>
    </location>
</feature>
<keyword evidence="3" id="KW-1185">Reference proteome</keyword>
<keyword evidence="1" id="KW-0732">Signal</keyword>
<proteinExistence type="predicted"/>
<name>A0A0D0E183_9AGAM</name>
<evidence type="ECO:0000313" key="2">
    <source>
        <dbReference type="EMBL" id="KIK93934.1"/>
    </source>
</evidence>
<gene>
    <name evidence="2" type="ORF">PAXRUDRAFT_12363</name>
</gene>
<dbReference type="EMBL" id="KN825143">
    <property type="protein sequence ID" value="KIK93934.1"/>
    <property type="molecule type" value="Genomic_DNA"/>
</dbReference>
<evidence type="ECO:0000256" key="1">
    <source>
        <dbReference type="SAM" id="SignalP"/>
    </source>
</evidence>